<dbReference type="GO" id="GO:0042776">
    <property type="term" value="P:proton motive force-driven mitochondrial ATP synthesis"/>
    <property type="evidence" value="ECO:0007669"/>
    <property type="project" value="TreeGrafter"/>
</dbReference>
<evidence type="ECO:0000256" key="7">
    <source>
        <dbReference type="ARBA" id="ARBA00023128"/>
    </source>
</evidence>
<evidence type="ECO:0000256" key="1">
    <source>
        <dbReference type="ARBA" id="ARBA00004325"/>
    </source>
</evidence>
<dbReference type="PANTHER" id="PTHR13080:SF20">
    <property type="entry name" value="ATP SYNTHASE SUBUNIT F, MITOCHONDRIAL-RELATED"/>
    <property type="match status" value="1"/>
</dbReference>
<keyword evidence="3" id="KW-0813">Transport</keyword>
<evidence type="ECO:0000256" key="2">
    <source>
        <dbReference type="ARBA" id="ARBA00005895"/>
    </source>
</evidence>
<dbReference type="GO" id="GO:0045259">
    <property type="term" value="C:proton-transporting ATP synthase complex"/>
    <property type="evidence" value="ECO:0007669"/>
    <property type="project" value="UniProtKB-KW"/>
</dbReference>
<keyword evidence="10" id="KW-0812">Transmembrane</keyword>
<keyword evidence="8 10" id="KW-0472">Membrane</keyword>
<evidence type="ECO:0000256" key="3">
    <source>
        <dbReference type="ARBA" id="ARBA00022448"/>
    </source>
</evidence>
<comment type="subcellular location">
    <subcellularLocation>
        <location evidence="1">Mitochondrion membrane</location>
    </subcellularLocation>
</comment>
<dbReference type="GO" id="GO:0046933">
    <property type="term" value="F:proton-transporting ATP synthase activity, rotational mechanism"/>
    <property type="evidence" value="ECO:0007669"/>
    <property type="project" value="TreeGrafter"/>
</dbReference>
<reference evidence="11 12" key="1">
    <citation type="journal article" date="2021" name="Elife">
        <title>Chloroplast acquisition without the gene transfer in kleptoplastic sea slugs, Plakobranchus ocellatus.</title>
        <authorList>
            <person name="Maeda T."/>
            <person name="Takahashi S."/>
            <person name="Yoshida T."/>
            <person name="Shimamura S."/>
            <person name="Takaki Y."/>
            <person name="Nagai Y."/>
            <person name="Toyoda A."/>
            <person name="Suzuki Y."/>
            <person name="Arimoto A."/>
            <person name="Ishii H."/>
            <person name="Satoh N."/>
            <person name="Nishiyama T."/>
            <person name="Hasebe M."/>
            <person name="Maruyama T."/>
            <person name="Minagawa J."/>
            <person name="Obokata J."/>
            <person name="Shigenobu S."/>
        </authorList>
    </citation>
    <scope>NUCLEOTIDE SEQUENCE [LARGE SCALE GENOMIC DNA]</scope>
</reference>
<keyword evidence="7" id="KW-0496">Mitochondrion</keyword>
<feature type="transmembrane region" description="Helical" evidence="10">
    <location>
        <begin position="107"/>
        <end position="126"/>
    </location>
</feature>
<organism evidence="11 12">
    <name type="scientific">Elysia marginata</name>
    <dbReference type="NCBI Taxonomy" id="1093978"/>
    <lineage>
        <taxon>Eukaryota</taxon>
        <taxon>Metazoa</taxon>
        <taxon>Spiralia</taxon>
        <taxon>Lophotrochozoa</taxon>
        <taxon>Mollusca</taxon>
        <taxon>Gastropoda</taxon>
        <taxon>Heterobranchia</taxon>
        <taxon>Euthyneura</taxon>
        <taxon>Panpulmonata</taxon>
        <taxon>Sacoglossa</taxon>
        <taxon>Placobranchoidea</taxon>
        <taxon>Plakobranchidae</taxon>
        <taxon>Elysia</taxon>
    </lineage>
</organism>
<evidence type="ECO:0000313" key="12">
    <source>
        <dbReference type="Proteomes" id="UP000762676"/>
    </source>
</evidence>
<proteinExistence type="inferred from homology"/>
<protein>
    <submittedName>
        <fullName evidence="11">ATP synthase subunit f-like protein</fullName>
    </submittedName>
</protein>
<evidence type="ECO:0000256" key="4">
    <source>
        <dbReference type="ARBA" id="ARBA00022547"/>
    </source>
</evidence>
<evidence type="ECO:0000256" key="9">
    <source>
        <dbReference type="ARBA" id="ARBA00023310"/>
    </source>
</evidence>
<dbReference type="GO" id="GO:0031966">
    <property type="term" value="C:mitochondrial membrane"/>
    <property type="evidence" value="ECO:0007669"/>
    <property type="project" value="UniProtKB-SubCell"/>
</dbReference>
<evidence type="ECO:0000256" key="10">
    <source>
        <dbReference type="SAM" id="Phobius"/>
    </source>
</evidence>
<evidence type="ECO:0000256" key="6">
    <source>
        <dbReference type="ARBA" id="ARBA00023065"/>
    </source>
</evidence>
<evidence type="ECO:0000256" key="8">
    <source>
        <dbReference type="ARBA" id="ARBA00023136"/>
    </source>
</evidence>
<sequence length="138" mass="16254">MLKRFLFRFRYQSLWSLGLLSSSSELGIMSAYQPGRYPREYNPKVHGPYMPGRYYGKPDTPFGQVKLGELGDWFGRRNKGPSAIWAAIHRGYWRWAAKNLHVKHTGFVPYGQAIVCLSTVYFLIMYGERKYHRHCKYH</sequence>
<evidence type="ECO:0000313" key="11">
    <source>
        <dbReference type="EMBL" id="GFR85600.1"/>
    </source>
</evidence>
<keyword evidence="12" id="KW-1185">Reference proteome</keyword>
<dbReference type="Pfam" id="PF10206">
    <property type="entry name" value="WRW"/>
    <property type="match status" value="1"/>
</dbReference>
<keyword evidence="9" id="KW-0066">ATP synthesis</keyword>
<accession>A0AAV4GKM9</accession>
<gene>
    <name evidence="11" type="ORF">ElyMa_006031800</name>
</gene>
<keyword evidence="10" id="KW-1133">Transmembrane helix</keyword>
<dbReference type="InterPro" id="IPR019344">
    <property type="entry name" value="F1F0-ATPsyn_F_prd"/>
</dbReference>
<keyword evidence="4" id="KW-0138">CF(0)</keyword>
<evidence type="ECO:0000256" key="5">
    <source>
        <dbReference type="ARBA" id="ARBA00022781"/>
    </source>
</evidence>
<dbReference type="AlphaFoldDB" id="A0AAV4GKM9"/>
<keyword evidence="5" id="KW-0375">Hydrogen ion transport</keyword>
<comment type="similarity">
    <text evidence="2">Belongs to the ATPase F chain family.</text>
</comment>
<name>A0AAV4GKM9_9GAST</name>
<dbReference type="EMBL" id="BMAT01012091">
    <property type="protein sequence ID" value="GFR85600.1"/>
    <property type="molecule type" value="Genomic_DNA"/>
</dbReference>
<dbReference type="Proteomes" id="UP000762676">
    <property type="component" value="Unassembled WGS sequence"/>
</dbReference>
<comment type="caution">
    <text evidence="11">The sequence shown here is derived from an EMBL/GenBank/DDBJ whole genome shotgun (WGS) entry which is preliminary data.</text>
</comment>
<dbReference type="PANTHER" id="PTHR13080">
    <property type="entry name" value="ATP SYNTHASE F CHAIN, MITOCHONDRIAL-RELATED"/>
    <property type="match status" value="1"/>
</dbReference>
<keyword evidence="6" id="KW-0406">Ion transport</keyword>